<keyword evidence="2" id="KW-0863">Zinc-finger</keyword>
<feature type="transmembrane region" description="Helical" evidence="4">
    <location>
        <begin position="104"/>
        <end position="129"/>
    </location>
</feature>
<evidence type="ECO:0000256" key="2">
    <source>
        <dbReference type="ARBA" id="ARBA00022771"/>
    </source>
</evidence>
<evidence type="ECO:0000256" key="3">
    <source>
        <dbReference type="ARBA" id="ARBA00022833"/>
    </source>
</evidence>
<keyword evidence="4" id="KW-1133">Transmembrane helix</keyword>
<protein>
    <recommendedName>
        <fullName evidence="5">RING-CH-type domain-containing protein</fullName>
    </recommendedName>
</protein>
<keyword evidence="4" id="KW-0472">Membrane</keyword>
<evidence type="ECO:0000256" key="4">
    <source>
        <dbReference type="SAM" id="Phobius"/>
    </source>
</evidence>
<name>A0A7S0M919_9CRYP</name>
<dbReference type="Gene3D" id="3.30.40.10">
    <property type="entry name" value="Zinc/RING finger domain, C3HC4 (zinc finger)"/>
    <property type="match status" value="1"/>
</dbReference>
<dbReference type="InterPro" id="IPR011016">
    <property type="entry name" value="Znf_RING-CH"/>
</dbReference>
<dbReference type="EMBL" id="HBEZ01022275">
    <property type="protein sequence ID" value="CAD8634669.1"/>
    <property type="molecule type" value="Transcribed_RNA"/>
</dbReference>
<dbReference type="SMART" id="SM00744">
    <property type="entry name" value="RINGv"/>
    <property type="match status" value="1"/>
</dbReference>
<keyword evidence="4" id="KW-0812">Transmembrane</keyword>
<dbReference type="AlphaFoldDB" id="A0A7S0M919"/>
<proteinExistence type="predicted"/>
<dbReference type="GO" id="GO:0008270">
    <property type="term" value="F:zinc ion binding"/>
    <property type="evidence" value="ECO:0007669"/>
    <property type="project" value="UniProtKB-KW"/>
</dbReference>
<evidence type="ECO:0000256" key="1">
    <source>
        <dbReference type="ARBA" id="ARBA00022723"/>
    </source>
</evidence>
<organism evidence="6">
    <name type="scientific">Cryptomonas curvata</name>
    <dbReference type="NCBI Taxonomy" id="233186"/>
    <lineage>
        <taxon>Eukaryota</taxon>
        <taxon>Cryptophyceae</taxon>
        <taxon>Cryptomonadales</taxon>
        <taxon>Cryptomonadaceae</taxon>
        <taxon>Cryptomonas</taxon>
    </lineage>
</organism>
<feature type="domain" description="RING-CH-type" evidence="5">
    <location>
        <begin position="15"/>
        <end position="86"/>
    </location>
</feature>
<feature type="transmembrane region" description="Helical" evidence="4">
    <location>
        <begin position="141"/>
        <end position="159"/>
    </location>
</feature>
<evidence type="ECO:0000259" key="5">
    <source>
        <dbReference type="PROSITE" id="PS51292"/>
    </source>
</evidence>
<sequence>MSQVRQFGESRPIEDMHDDAMECRICRAGTESGRLVRACRCHAWVHAGCLQQWLDTRPAGLPRTRDGEVLTSSLCCEVCKSQYLVRIESRMDGSRLFSPRSCEAYFECGSLLVTLGMLCTTPWLLWSAASPKERQILADRVGLVGLVSVCMMILALAALRRIFVRWRRAQAYPAVVSAA</sequence>
<gene>
    <name evidence="6" type="ORF">CCUR1050_LOCUS12350</name>
</gene>
<keyword evidence="3" id="KW-0862">Zinc</keyword>
<keyword evidence="1" id="KW-0479">Metal-binding</keyword>
<evidence type="ECO:0000313" key="6">
    <source>
        <dbReference type="EMBL" id="CAD8634669.1"/>
    </source>
</evidence>
<reference evidence="6" key="1">
    <citation type="submission" date="2021-01" db="EMBL/GenBank/DDBJ databases">
        <authorList>
            <person name="Corre E."/>
            <person name="Pelletier E."/>
            <person name="Niang G."/>
            <person name="Scheremetjew M."/>
            <person name="Finn R."/>
            <person name="Kale V."/>
            <person name="Holt S."/>
            <person name="Cochrane G."/>
            <person name="Meng A."/>
            <person name="Brown T."/>
            <person name="Cohen L."/>
        </authorList>
    </citation>
    <scope>NUCLEOTIDE SEQUENCE</scope>
    <source>
        <strain evidence="6">CCAP979/52</strain>
    </source>
</reference>
<dbReference type="InterPro" id="IPR013083">
    <property type="entry name" value="Znf_RING/FYVE/PHD"/>
</dbReference>
<dbReference type="PROSITE" id="PS51292">
    <property type="entry name" value="ZF_RING_CH"/>
    <property type="match status" value="1"/>
</dbReference>
<accession>A0A7S0M919</accession>
<dbReference type="SUPFAM" id="SSF57850">
    <property type="entry name" value="RING/U-box"/>
    <property type="match status" value="1"/>
</dbReference>
<dbReference type="Pfam" id="PF12906">
    <property type="entry name" value="RINGv"/>
    <property type="match status" value="1"/>
</dbReference>